<evidence type="ECO:0000256" key="6">
    <source>
        <dbReference type="SAM" id="MobiDB-lite"/>
    </source>
</evidence>
<evidence type="ECO:0000256" key="4">
    <source>
        <dbReference type="RuleBase" id="RU000499"/>
    </source>
</evidence>
<dbReference type="GeneID" id="118411138"/>
<dbReference type="Proteomes" id="UP000001554">
    <property type="component" value="Chromosome 3"/>
</dbReference>
<dbReference type="PROSITE" id="PS00460">
    <property type="entry name" value="GLUTATHIONE_PEROXID_1"/>
    <property type="match status" value="1"/>
</dbReference>
<dbReference type="AlphaFoldDB" id="A0A9J7KS48"/>
<keyword evidence="5" id="KW-0175">Coiled coil</keyword>
<dbReference type="RefSeq" id="XP_035669075.1">
    <property type="nucleotide sequence ID" value="XM_035813182.1"/>
</dbReference>
<reference evidence="8" key="2">
    <citation type="submission" date="2025-08" db="UniProtKB">
        <authorList>
            <consortium name="RefSeq"/>
        </authorList>
    </citation>
    <scope>IDENTIFICATION</scope>
    <source>
        <strain evidence="8">S238N-H82</strain>
        <tissue evidence="8">Testes</tissue>
    </source>
</reference>
<evidence type="ECO:0000256" key="5">
    <source>
        <dbReference type="SAM" id="Coils"/>
    </source>
</evidence>
<protein>
    <recommendedName>
        <fullName evidence="4">Glutathione peroxidase</fullName>
    </recommendedName>
</protein>
<dbReference type="PANTHER" id="PTHR11592">
    <property type="entry name" value="GLUTATHIONE PEROXIDASE"/>
    <property type="match status" value="1"/>
</dbReference>
<keyword evidence="2 4" id="KW-0575">Peroxidase</keyword>
<keyword evidence="7" id="KW-1185">Reference proteome</keyword>
<dbReference type="InterPro" id="IPR029759">
    <property type="entry name" value="GPX_AS"/>
</dbReference>
<dbReference type="SUPFAM" id="SSF52833">
    <property type="entry name" value="Thioredoxin-like"/>
    <property type="match status" value="1"/>
</dbReference>
<gene>
    <name evidence="8" type="primary">LOC118411138</name>
</gene>
<keyword evidence="3 4" id="KW-0560">Oxidoreductase</keyword>
<dbReference type="InterPro" id="IPR000889">
    <property type="entry name" value="Glutathione_peroxidase"/>
</dbReference>
<name>A0A9J7KS48_BRAFL</name>
<dbReference type="GO" id="GO:0004601">
    <property type="term" value="F:peroxidase activity"/>
    <property type="evidence" value="ECO:0000318"/>
    <property type="project" value="GO_Central"/>
</dbReference>
<dbReference type="InterPro" id="IPR036249">
    <property type="entry name" value="Thioredoxin-like_sf"/>
</dbReference>
<feature type="region of interest" description="Disordered" evidence="6">
    <location>
        <begin position="20"/>
        <end position="40"/>
    </location>
</feature>
<feature type="compositionally biased region" description="Basic and acidic residues" evidence="6">
    <location>
        <begin position="29"/>
        <end position="40"/>
    </location>
</feature>
<dbReference type="Pfam" id="PF00255">
    <property type="entry name" value="GSHPx"/>
    <property type="match status" value="1"/>
</dbReference>
<accession>A0A9J7KS48</accession>
<feature type="coiled-coil region" evidence="5">
    <location>
        <begin position="125"/>
        <end position="152"/>
    </location>
</feature>
<dbReference type="PROSITE" id="PS51355">
    <property type="entry name" value="GLUTATHIONE_PEROXID_3"/>
    <property type="match status" value="1"/>
</dbReference>
<evidence type="ECO:0000313" key="7">
    <source>
        <dbReference type="Proteomes" id="UP000001554"/>
    </source>
</evidence>
<dbReference type="FunFam" id="3.40.30.10:FF:000025">
    <property type="entry name" value="Glutathione peroxidase"/>
    <property type="match status" value="1"/>
</dbReference>
<dbReference type="PRINTS" id="PR01011">
    <property type="entry name" value="GLUTPROXDASE"/>
</dbReference>
<dbReference type="InterPro" id="IPR029760">
    <property type="entry name" value="GPX_CS"/>
</dbReference>
<organism evidence="7 8">
    <name type="scientific">Branchiostoma floridae</name>
    <name type="common">Florida lancelet</name>
    <name type="synonym">Amphioxus</name>
    <dbReference type="NCBI Taxonomy" id="7739"/>
    <lineage>
        <taxon>Eukaryota</taxon>
        <taxon>Metazoa</taxon>
        <taxon>Chordata</taxon>
        <taxon>Cephalochordata</taxon>
        <taxon>Leptocardii</taxon>
        <taxon>Amphioxiformes</taxon>
        <taxon>Branchiostomatidae</taxon>
        <taxon>Branchiostoma</taxon>
    </lineage>
</organism>
<evidence type="ECO:0000256" key="2">
    <source>
        <dbReference type="ARBA" id="ARBA00022559"/>
    </source>
</evidence>
<evidence type="ECO:0000313" key="8">
    <source>
        <dbReference type="RefSeq" id="XP_035669075.1"/>
    </source>
</evidence>
<dbReference type="PANTHER" id="PTHR11592:SF78">
    <property type="entry name" value="GLUTATHIONE PEROXIDASE"/>
    <property type="match status" value="1"/>
</dbReference>
<dbReference type="Gene3D" id="3.40.30.10">
    <property type="entry name" value="Glutaredoxin"/>
    <property type="match status" value="1"/>
</dbReference>
<dbReference type="OMA" id="WLVNTTH"/>
<proteinExistence type="inferred from homology"/>
<dbReference type="PROSITE" id="PS00763">
    <property type="entry name" value="GLUTATHIONE_PEROXID_2"/>
    <property type="match status" value="1"/>
</dbReference>
<sequence length="419" mass="48703">MTEGWRVPALPIHAQTFLHSTTQSPHPPYLERPERTGRKSYPRDKFRTILFVTGGGRGEEILARYLALRRTNTSVTMPAEEISEETLAFIEVINIVVQHVAEIRSLLDYYRYITAEKQSKCERLANTAMDSLNELRDTLAEAKKQRELELEMMRGKLVTEMVDVTYDFHDDVIRNPASRSEIEEMLKGYNIVEYNIPPQGGDPDMDIVYKLTGLPEDVARAKFALQEKCDAMAAESRKKKQRGQQIDKYWTSVDPNKWRKTRFIYEFEAKDIDGNMISFEKYRGQPLLIVNVASRCGGTDRNYKQLMDLYRKYGEKGLRILAFPCNQFHNQEPYIERDIKEFVTTRYGVSFDMFSKIHVLGPETHPIYNWLVNTTRGTLGDLIKWNFTKFIVDKKGRAVNRYGPNVDPEKIDPDIPKYL</sequence>
<reference evidence="7" key="1">
    <citation type="journal article" date="2020" name="Nat. Ecol. Evol.">
        <title>Deeply conserved synteny resolves early events in vertebrate evolution.</title>
        <authorList>
            <person name="Simakov O."/>
            <person name="Marletaz F."/>
            <person name="Yue J.X."/>
            <person name="O'Connell B."/>
            <person name="Jenkins J."/>
            <person name="Brandt A."/>
            <person name="Calef R."/>
            <person name="Tung C.H."/>
            <person name="Huang T.K."/>
            <person name="Schmutz J."/>
            <person name="Satoh N."/>
            <person name="Yu J.K."/>
            <person name="Putnam N.H."/>
            <person name="Green R.E."/>
            <person name="Rokhsar D.S."/>
        </authorList>
    </citation>
    <scope>NUCLEOTIDE SEQUENCE [LARGE SCALE GENOMIC DNA]</scope>
    <source>
        <strain evidence="7">S238N-H82</strain>
    </source>
</reference>
<evidence type="ECO:0000256" key="1">
    <source>
        <dbReference type="ARBA" id="ARBA00006926"/>
    </source>
</evidence>
<dbReference type="GO" id="GO:0006979">
    <property type="term" value="P:response to oxidative stress"/>
    <property type="evidence" value="ECO:0007669"/>
    <property type="project" value="InterPro"/>
</dbReference>
<comment type="similarity">
    <text evidence="1 4">Belongs to the glutathione peroxidase family.</text>
</comment>
<dbReference type="CDD" id="cd00340">
    <property type="entry name" value="GSH_Peroxidase"/>
    <property type="match status" value="1"/>
</dbReference>
<evidence type="ECO:0000256" key="3">
    <source>
        <dbReference type="ARBA" id="ARBA00023002"/>
    </source>
</evidence>